<dbReference type="GO" id="GO:0005634">
    <property type="term" value="C:nucleus"/>
    <property type="evidence" value="ECO:0007669"/>
    <property type="project" value="UniProtKB-SubCell"/>
</dbReference>
<dbReference type="InterPro" id="IPR037800">
    <property type="entry name" value="GCN5"/>
</dbReference>
<keyword evidence="4" id="KW-0010">Activator</keyword>
<dbReference type="PROSITE" id="PS50014">
    <property type="entry name" value="BROMODOMAIN_2"/>
    <property type="match status" value="1"/>
</dbReference>
<evidence type="ECO:0000313" key="10">
    <source>
        <dbReference type="Proteomes" id="UP000008312"/>
    </source>
</evidence>
<feature type="domain" description="N-acetyltransferase" evidence="8">
    <location>
        <begin position="24"/>
        <end position="166"/>
    </location>
</feature>
<evidence type="ECO:0000256" key="4">
    <source>
        <dbReference type="ARBA" id="ARBA00023159"/>
    </source>
</evidence>
<keyword evidence="10" id="KW-1185">Reference proteome</keyword>
<comment type="subcellular location">
    <subcellularLocation>
        <location evidence="1">Nucleus</location>
    </subcellularLocation>
</comment>
<dbReference type="InterPro" id="IPR036427">
    <property type="entry name" value="Bromodomain-like_sf"/>
</dbReference>
<feature type="domain" description="Bromo" evidence="7">
    <location>
        <begin position="257"/>
        <end position="328"/>
    </location>
</feature>
<dbReference type="Pfam" id="PF00439">
    <property type="entry name" value="Bromodomain"/>
    <property type="match status" value="1"/>
</dbReference>
<dbReference type="PRINTS" id="PR00503">
    <property type="entry name" value="BROMODOMAIN"/>
</dbReference>
<evidence type="ECO:0000256" key="6">
    <source>
        <dbReference type="PROSITE-ProRule" id="PRU00035"/>
    </source>
</evidence>
<dbReference type="Proteomes" id="UP000008312">
    <property type="component" value="Unassembled WGS sequence"/>
</dbReference>
<dbReference type="CDD" id="cd04301">
    <property type="entry name" value="NAT_SF"/>
    <property type="match status" value="1"/>
</dbReference>
<reference evidence="9" key="1">
    <citation type="submission" date="2010-02" db="EMBL/GenBank/DDBJ databases">
        <title>Sequencing and annotation of the Blastocystis hominis genome.</title>
        <authorList>
            <person name="Wincker P."/>
        </authorList>
    </citation>
    <scope>NUCLEOTIDE SEQUENCE</scope>
    <source>
        <strain evidence="9">Singapore isolate B</strain>
    </source>
</reference>
<evidence type="ECO:0000256" key="3">
    <source>
        <dbReference type="ARBA" id="ARBA00023117"/>
    </source>
</evidence>
<dbReference type="OrthoDB" id="1937912at2759"/>
<dbReference type="InterPro" id="IPR001487">
    <property type="entry name" value="Bromodomain"/>
</dbReference>
<dbReference type="OMA" id="IEYRVVN"/>
<dbReference type="PROSITE" id="PS51186">
    <property type="entry name" value="GNAT"/>
    <property type="match status" value="1"/>
</dbReference>
<accession>D8LX52</accession>
<dbReference type="SUPFAM" id="SSF55729">
    <property type="entry name" value="Acyl-CoA N-acyltransferases (Nat)"/>
    <property type="match status" value="1"/>
</dbReference>
<sequence length="348" mass="40882">MSGSMINIDTIEGSTEVLERDGDLTFCVVTNDGCDQNNYLLVGLKMVVSSQLPRMPKEYIVRLIFDKRHQNLIVLRKNRVIGGITYRMFKERNFVEIVFCTVSTDEQINGFGTRLMNHLKDYLKTRVQYMLTYADENAKGFFKKQGFSETILLERKQWKYYIKEYDSATLRCCQLFPQVNYQDVTQIMGRQRETVYRDICARSHFHHIYHLPDTPITNPLDIPGVREAGWTEATLAEKEKSPSGLQERLGKVLEDIWNNPDSWPFKEPVAVQDVPDYLDIIEHPMVDLRTMKTRLQQKYYKDEKIFLDDLQLIVSNAKKYNQKPTSYYKCADNIEKLIISHYRKILNQ</sequence>
<evidence type="ECO:0000259" key="8">
    <source>
        <dbReference type="PROSITE" id="PS51186"/>
    </source>
</evidence>
<evidence type="ECO:0008006" key="11">
    <source>
        <dbReference type="Google" id="ProtNLM"/>
    </source>
</evidence>
<dbReference type="EMBL" id="FN668639">
    <property type="protein sequence ID" value="CBK20847.2"/>
    <property type="molecule type" value="Genomic_DNA"/>
</dbReference>
<dbReference type="Gene3D" id="1.20.920.10">
    <property type="entry name" value="Bromodomain-like"/>
    <property type="match status" value="1"/>
</dbReference>
<evidence type="ECO:0000259" key="7">
    <source>
        <dbReference type="PROSITE" id="PS50014"/>
    </source>
</evidence>
<dbReference type="PANTHER" id="PTHR45750:SF3">
    <property type="entry name" value="HISTONE ACETYLTRANSFERASE"/>
    <property type="match status" value="1"/>
</dbReference>
<dbReference type="SUPFAM" id="SSF47370">
    <property type="entry name" value="Bromodomain"/>
    <property type="match status" value="1"/>
</dbReference>
<evidence type="ECO:0000313" key="9">
    <source>
        <dbReference type="EMBL" id="CBK20847.2"/>
    </source>
</evidence>
<proteinExistence type="inferred from homology"/>
<keyword evidence="5" id="KW-0539">Nucleus</keyword>
<dbReference type="AlphaFoldDB" id="D8LX52"/>
<keyword evidence="3 6" id="KW-0103">Bromodomain</keyword>
<dbReference type="GO" id="GO:0010484">
    <property type="term" value="F:histone H3 acetyltransferase activity"/>
    <property type="evidence" value="ECO:0007669"/>
    <property type="project" value="TreeGrafter"/>
</dbReference>
<comment type="similarity">
    <text evidence="2">Belongs to the acetyltransferase family. GCN5 subfamily.</text>
</comment>
<dbReference type="Gene3D" id="3.40.630.30">
    <property type="match status" value="1"/>
</dbReference>
<organism evidence="9">
    <name type="scientific">Blastocystis hominis</name>
    <dbReference type="NCBI Taxonomy" id="12968"/>
    <lineage>
        <taxon>Eukaryota</taxon>
        <taxon>Sar</taxon>
        <taxon>Stramenopiles</taxon>
        <taxon>Bigyra</taxon>
        <taxon>Opalozoa</taxon>
        <taxon>Opalinata</taxon>
        <taxon>Blastocystidae</taxon>
        <taxon>Blastocystis</taxon>
    </lineage>
</organism>
<dbReference type="RefSeq" id="XP_012894895.1">
    <property type="nucleotide sequence ID" value="XM_013039441.1"/>
</dbReference>
<protein>
    <recommendedName>
        <fullName evidence="11">Histone acetyltransferase</fullName>
    </recommendedName>
</protein>
<evidence type="ECO:0000256" key="1">
    <source>
        <dbReference type="ARBA" id="ARBA00004123"/>
    </source>
</evidence>
<name>D8LX52_BLAHO</name>
<gene>
    <name evidence="9" type="ORF">GSBLH_T00001101001</name>
</gene>
<evidence type="ECO:0000256" key="5">
    <source>
        <dbReference type="ARBA" id="ARBA00023242"/>
    </source>
</evidence>
<dbReference type="InterPro" id="IPR000182">
    <property type="entry name" value="GNAT_dom"/>
</dbReference>
<dbReference type="SMART" id="SM00297">
    <property type="entry name" value="BROMO"/>
    <property type="match status" value="1"/>
</dbReference>
<dbReference type="GO" id="GO:0045944">
    <property type="term" value="P:positive regulation of transcription by RNA polymerase II"/>
    <property type="evidence" value="ECO:0007669"/>
    <property type="project" value="TreeGrafter"/>
</dbReference>
<evidence type="ECO:0000256" key="2">
    <source>
        <dbReference type="ARBA" id="ARBA00008607"/>
    </source>
</evidence>
<dbReference type="GeneID" id="24918380"/>
<dbReference type="InterPro" id="IPR016181">
    <property type="entry name" value="Acyl_CoA_acyltransferase"/>
</dbReference>
<dbReference type="InParanoid" id="D8LX52"/>
<dbReference type="GO" id="GO:0000123">
    <property type="term" value="C:histone acetyltransferase complex"/>
    <property type="evidence" value="ECO:0007669"/>
    <property type="project" value="TreeGrafter"/>
</dbReference>
<dbReference type="PANTHER" id="PTHR45750">
    <property type="entry name" value="GH11602P"/>
    <property type="match status" value="1"/>
</dbReference>
<dbReference type="Pfam" id="PF00583">
    <property type="entry name" value="Acetyltransf_1"/>
    <property type="match status" value="1"/>
</dbReference>